<evidence type="ECO:0000313" key="3">
    <source>
        <dbReference type="Proteomes" id="UP000494110"/>
    </source>
</evidence>
<evidence type="ECO:0000256" key="1">
    <source>
        <dbReference type="SAM" id="MobiDB-lite"/>
    </source>
</evidence>
<accession>A0A6P2VBE8</accession>
<feature type="region of interest" description="Disordered" evidence="1">
    <location>
        <begin position="56"/>
        <end position="77"/>
    </location>
</feature>
<reference evidence="2 3" key="1">
    <citation type="submission" date="2019-09" db="EMBL/GenBank/DDBJ databases">
        <authorList>
            <person name="Depoorter E."/>
        </authorList>
    </citation>
    <scope>NUCLEOTIDE SEQUENCE [LARGE SCALE GENOMIC DNA]</scope>
    <source>
        <strain evidence="2">R-39750</strain>
    </source>
</reference>
<name>A0A6P2VBE8_BURL3</name>
<dbReference type="EMBL" id="CABVQN010000004">
    <property type="protein sequence ID" value="VWC78928.1"/>
    <property type="molecule type" value="Genomic_DNA"/>
</dbReference>
<dbReference type="AlphaFoldDB" id="A0A6P2VBE8"/>
<proteinExistence type="predicted"/>
<sequence length="77" mass="8648">MGCVQIGNRAVIAERIIGKKYEGDPEYISEAKLREHGSVYTELKLSREEWESWIARHPEGRRQADTASDAGSSGLEK</sequence>
<organism evidence="2 3">
    <name type="scientific">Burkholderia lata (strain ATCC 17760 / DSM 23089 / LMG 22485 / NCIMB 9086 / R18194 / 383)</name>
    <dbReference type="NCBI Taxonomy" id="482957"/>
    <lineage>
        <taxon>Bacteria</taxon>
        <taxon>Pseudomonadati</taxon>
        <taxon>Pseudomonadota</taxon>
        <taxon>Betaproteobacteria</taxon>
        <taxon>Burkholderiales</taxon>
        <taxon>Burkholderiaceae</taxon>
        <taxon>Burkholderia</taxon>
        <taxon>Burkholderia cepacia complex</taxon>
    </lineage>
</organism>
<protein>
    <submittedName>
        <fullName evidence="2">Uncharacterized protein</fullName>
    </submittedName>
</protein>
<evidence type="ECO:0000313" key="2">
    <source>
        <dbReference type="EMBL" id="VWC78928.1"/>
    </source>
</evidence>
<gene>
    <name evidence="2" type="ORF">BLA39750_01054</name>
</gene>
<dbReference type="Proteomes" id="UP000494110">
    <property type="component" value="Unassembled WGS sequence"/>
</dbReference>